<dbReference type="AlphaFoldDB" id="A0AAE3MA76"/>
<evidence type="ECO:0000259" key="1">
    <source>
        <dbReference type="Pfam" id="PF00534"/>
    </source>
</evidence>
<keyword evidence="3" id="KW-1185">Reference proteome</keyword>
<dbReference type="SUPFAM" id="SSF53756">
    <property type="entry name" value="UDP-Glycosyltransferase/glycogen phosphorylase"/>
    <property type="match status" value="1"/>
</dbReference>
<reference evidence="2" key="1">
    <citation type="submission" date="2022-10" db="EMBL/GenBank/DDBJ databases">
        <authorList>
            <person name="Yu W.X."/>
        </authorList>
    </citation>
    <scope>NUCLEOTIDE SEQUENCE</scope>
    <source>
        <strain evidence="2">D04</strain>
    </source>
</reference>
<evidence type="ECO:0000313" key="3">
    <source>
        <dbReference type="Proteomes" id="UP001207408"/>
    </source>
</evidence>
<gene>
    <name evidence="2" type="ORF">OM074_00820</name>
</gene>
<organism evidence="2 3">
    <name type="scientific">Plebeiibacterium marinum</name>
    <dbReference type="NCBI Taxonomy" id="2992111"/>
    <lineage>
        <taxon>Bacteria</taxon>
        <taxon>Pseudomonadati</taxon>
        <taxon>Bacteroidota</taxon>
        <taxon>Bacteroidia</taxon>
        <taxon>Marinilabiliales</taxon>
        <taxon>Marinilabiliaceae</taxon>
        <taxon>Plebeiibacterium</taxon>
    </lineage>
</organism>
<accession>A0AAE3MA76</accession>
<dbReference type="RefSeq" id="WP_301197364.1">
    <property type="nucleotide sequence ID" value="NZ_JAPDPI010000001.1"/>
</dbReference>
<name>A0AAE3MA76_9BACT</name>
<protein>
    <submittedName>
        <fullName evidence="2">Glycosyltransferase</fullName>
        <ecNumber evidence="2">2.4.-.-</ecNumber>
    </submittedName>
</protein>
<dbReference type="EMBL" id="JAPDPI010000001">
    <property type="protein sequence ID" value="MCW3804141.1"/>
    <property type="molecule type" value="Genomic_DNA"/>
</dbReference>
<sequence length="342" mass="39510">MIALVDSCKDTSGHNVIYLKELHSIENTEVVSLDIDNGEQNNVFAFLYNRYKNFKKQLSVANSARIIHFLHADLYYMVPFLKKFYNKERRVILTMHYFPTGRIRQKLLKNFCSKANKVIVHSSYIKSQYNNIGIRNVEYIDYPSFYDYSKIQNSRVLKIQMGLEEGDIVFSALGGTRFDKGLDILIDAFSMLSPDIKKRVVLNIAGRPLIFKEDFIKKKALGANFKMRLVLKELSEDEFLENVVVSNYIVLPYRKDFTGNSGPMTEAVVNRIPCIVSDHGNIGYLTKVFKIGRTFRSEEPNSLADVIKEEVLNSKDYDFSYANNLSKKSFIDKHKYLYNSVV</sequence>
<proteinExistence type="predicted"/>
<keyword evidence="2" id="KW-0328">Glycosyltransferase</keyword>
<keyword evidence="2" id="KW-0808">Transferase</keyword>
<dbReference type="Pfam" id="PF00534">
    <property type="entry name" value="Glycos_transf_1"/>
    <property type="match status" value="1"/>
</dbReference>
<feature type="domain" description="Glycosyl transferase family 1" evidence="1">
    <location>
        <begin position="162"/>
        <end position="314"/>
    </location>
</feature>
<evidence type="ECO:0000313" key="2">
    <source>
        <dbReference type="EMBL" id="MCW3804141.1"/>
    </source>
</evidence>
<dbReference type="GO" id="GO:0016757">
    <property type="term" value="F:glycosyltransferase activity"/>
    <property type="evidence" value="ECO:0007669"/>
    <property type="project" value="UniProtKB-KW"/>
</dbReference>
<dbReference type="Gene3D" id="3.40.50.2000">
    <property type="entry name" value="Glycogen Phosphorylase B"/>
    <property type="match status" value="2"/>
</dbReference>
<dbReference type="EC" id="2.4.-.-" evidence="2"/>
<comment type="caution">
    <text evidence="2">The sequence shown here is derived from an EMBL/GenBank/DDBJ whole genome shotgun (WGS) entry which is preliminary data.</text>
</comment>
<dbReference type="Proteomes" id="UP001207408">
    <property type="component" value="Unassembled WGS sequence"/>
</dbReference>
<dbReference type="InterPro" id="IPR001296">
    <property type="entry name" value="Glyco_trans_1"/>
</dbReference>